<gene>
    <name evidence="9" type="ORF">RM609_33160</name>
</gene>
<evidence type="ECO:0000256" key="7">
    <source>
        <dbReference type="SAM" id="MobiDB-lite"/>
    </source>
</evidence>
<comment type="similarity">
    <text evidence="1">Belongs to the AfsR/DnrI/RedD regulatory family.</text>
</comment>
<dbReference type="Proteomes" id="UP001180531">
    <property type="component" value="Unassembled WGS sequence"/>
</dbReference>
<reference evidence="9" key="1">
    <citation type="submission" date="2024-05" db="EMBL/GenBank/DDBJ databases">
        <title>30 novel species of actinomycetes from the DSMZ collection.</title>
        <authorList>
            <person name="Nouioui I."/>
        </authorList>
    </citation>
    <scope>NUCLEOTIDE SEQUENCE</scope>
    <source>
        <strain evidence="9">DSM 40473</strain>
    </source>
</reference>
<keyword evidence="4 6" id="KW-0238">DNA-binding</keyword>
<name>A0ABU2SY53_9ACTN</name>
<feature type="domain" description="OmpR/PhoB-type" evidence="8">
    <location>
        <begin position="1"/>
        <end position="97"/>
    </location>
</feature>
<evidence type="ECO:0000256" key="6">
    <source>
        <dbReference type="PROSITE-ProRule" id="PRU01091"/>
    </source>
</evidence>
<dbReference type="SUPFAM" id="SSF55073">
    <property type="entry name" value="Nucleotide cyclase"/>
    <property type="match status" value="1"/>
</dbReference>
<keyword evidence="10" id="KW-1185">Reference proteome</keyword>
<evidence type="ECO:0000313" key="10">
    <source>
        <dbReference type="Proteomes" id="UP001180531"/>
    </source>
</evidence>
<feature type="region of interest" description="Disordered" evidence="7">
    <location>
        <begin position="253"/>
        <end position="291"/>
    </location>
</feature>
<evidence type="ECO:0000256" key="1">
    <source>
        <dbReference type="ARBA" id="ARBA00005820"/>
    </source>
</evidence>
<dbReference type="PANTHER" id="PTHR35807">
    <property type="entry name" value="TRANSCRIPTIONAL REGULATOR REDD-RELATED"/>
    <property type="match status" value="1"/>
</dbReference>
<dbReference type="SUPFAM" id="SSF46894">
    <property type="entry name" value="C-terminal effector domain of the bipartite response regulators"/>
    <property type="match status" value="1"/>
</dbReference>
<dbReference type="SMART" id="SM01043">
    <property type="entry name" value="BTAD"/>
    <property type="match status" value="1"/>
</dbReference>
<dbReference type="EMBL" id="JAVRFI010000040">
    <property type="protein sequence ID" value="MDT0453891.1"/>
    <property type="molecule type" value="Genomic_DNA"/>
</dbReference>
<dbReference type="InterPro" id="IPR027417">
    <property type="entry name" value="P-loop_NTPase"/>
</dbReference>
<feature type="DNA-binding region" description="OmpR/PhoB-type" evidence="6">
    <location>
        <begin position="1"/>
        <end position="97"/>
    </location>
</feature>
<comment type="caution">
    <text evidence="9">The sequence shown here is derived from an EMBL/GenBank/DDBJ whole genome shotgun (WGS) entry which is preliminary data.</text>
</comment>
<dbReference type="PROSITE" id="PS51755">
    <property type="entry name" value="OMPR_PHOB"/>
    <property type="match status" value="1"/>
</dbReference>
<dbReference type="InterPro" id="IPR005158">
    <property type="entry name" value="BTAD"/>
</dbReference>
<dbReference type="CDD" id="cd15831">
    <property type="entry name" value="BTAD"/>
    <property type="match status" value="1"/>
</dbReference>
<dbReference type="InterPro" id="IPR001867">
    <property type="entry name" value="OmpR/PhoB-type_DNA-bd"/>
</dbReference>
<proteinExistence type="inferred from homology"/>
<dbReference type="Gene3D" id="1.10.10.10">
    <property type="entry name" value="Winged helix-like DNA-binding domain superfamily/Winged helix DNA-binding domain"/>
    <property type="match status" value="1"/>
</dbReference>
<dbReference type="RefSeq" id="WP_311616213.1">
    <property type="nucleotide sequence ID" value="NZ_JAVRFI010000040.1"/>
</dbReference>
<dbReference type="Gene3D" id="3.30.70.1230">
    <property type="entry name" value="Nucleotide cyclase"/>
    <property type="match status" value="1"/>
</dbReference>
<dbReference type="SUPFAM" id="SSF48452">
    <property type="entry name" value="TPR-like"/>
    <property type="match status" value="1"/>
</dbReference>
<evidence type="ECO:0000259" key="8">
    <source>
        <dbReference type="PROSITE" id="PS51755"/>
    </source>
</evidence>
<protein>
    <submittedName>
        <fullName evidence="9">BTAD domain-containing putative transcriptional regulator</fullName>
    </submittedName>
</protein>
<dbReference type="InterPro" id="IPR041664">
    <property type="entry name" value="AAA_16"/>
</dbReference>
<organism evidence="9 10">
    <name type="scientific">Streptomyces hesseae</name>
    <dbReference type="NCBI Taxonomy" id="3075519"/>
    <lineage>
        <taxon>Bacteria</taxon>
        <taxon>Bacillati</taxon>
        <taxon>Actinomycetota</taxon>
        <taxon>Actinomycetes</taxon>
        <taxon>Kitasatosporales</taxon>
        <taxon>Streptomycetaceae</taxon>
        <taxon>Streptomyces</taxon>
    </lineage>
</organism>
<keyword evidence="5" id="KW-0804">Transcription</keyword>
<dbReference type="InterPro" id="IPR029787">
    <property type="entry name" value="Nucleotide_cyclase"/>
</dbReference>
<keyword evidence="3" id="KW-0805">Transcription regulation</keyword>
<dbReference type="Gene3D" id="1.25.40.10">
    <property type="entry name" value="Tetratricopeptide repeat domain"/>
    <property type="match status" value="1"/>
</dbReference>
<dbReference type="SUPFAM" id="SSF52540">
    <property type="entry name" value="P-loop containing nucleoside triphosphate hydrolases"/>
    <property type="match status" value="1"/>
</dbReference>
<dbReference type="InterPro" id="IPR036388">
    <property type="entry name" value="WH-like_DNA-bd_sf"/>
</dbReference>
<dbReference type="PANTHER" id="PTHR35807:SF1">
    <property type="entry name" value="TRANSCRIPTIONAL REGULATOR REDD"/>
    <property type="match status" value="1"/>
</dbReference>
<accession>A0ABU2SY53</accession>
<dbReference type="InterPro" id="IPR051677">
    <property type="entry name" value="AfsR-DnrI-RedD_regulator"/>
</dbReference>
<sequence>MDFRLLGPLEVLSGSVPVVLGGTKQRATLGSLLLQANRVVPTSELVGSLWDGDGAPATARKILQNAVWALRGLLTAGGTRAHTAELVTRAPGYMLKVDPARVDLFVFRQRVADGRAALAAQAPEAAAVLLREALDLWRGPVLADLVETGIAWPELTAAEKARLDAMEDFFEAELACGRHHMVLGRLEAMVEGQPHRERSSAQLMLALYRCGRQADALNLYDRVRAALGEGLGLEPGQGLRMLQRAILQHDPSLLTPGAPGRVPHSPPGPVAPTDWSATGATGAPVTSDAVGRRVPGLTYGQLPGTGGQLPGTVGRLPGPVSGATPDLLSGVMPGSAPGVMPGSASGLASGVMPGSAPGLPSGSTYGLVSGLPSGSVPVQGTPVAYLGTPAAGLESGPGAPVVLPGTPAAAPVSSAPPPGAGAPERMTVSALLLCARPVGWRTANPGTADSALEGLGSLIREEVERCGGTFVTNIGSVALALFGIHDPRGAAERAVRAALAVRVRCGADGGAAVIAAVTSGPALVRLPGGDGAVGADGAPPTVVGTLLDEGRALLARVPDDRVWVCTTTRRDLSGALDLRRASGRPDAWEVLGVRGEPGALRAYARLAAVGDHDHELDLVAGLLEWSRLRGLSHLVTVLGEPGSGKTRFLADFERRALEATRVPVRIITAYPPEDDDPGPLALPALVLAECCGILPGDSIDTAHDKLTAALRRQTADAGEQRRLYERLLPLLSPVGAALRRPEAGDVLDAWREFTVAAARVEPLVVAVDDMHLAGDELLGCVESLADTGADDSAALLVVVTARPELLRHHPCWAGSMRRAVTITLTPRVGVLPERPVTGRGAPCEEQPIAV</sequence>
<dbReference type="Pfam" id="PF13191">
    <property type="entry name" value="AAA_16"/>
    <property type="match status" value="1"/>
</dbReference>
<evidence type="ECO:0000313" key="9">
    <source>
        <dbReference type="EMBL" id="MDT0453891.1"/>
    </source>
</evidence>
<dbReference type="SMART" id="SM00862">
    <property type="entry name" value="Trans_reg_C"/>
    <property type="match status" value="1"/>
</dbReference>
<keyword evidence="2" id="KW-0902">Two-component regulatory system</keyword>
<evidence type="ECO:0000256" key="3">
    <source>
        <dbReference type="ARBA" id="ARBA00023015"/>
    </source>
</evidence>
<evidence type="ECO:0000256" key="5">
    <source>
        <dbReference type="ARBA" id="ARBA00023163"/>
    </source>
</evidence>
<dbReference type="Pfam" id="PF03704">
    <property type="entry name" value="BTAD"/>
    <property type="match status" value="1"/>
</dbReference>
<evidence type="ECO:0000256" key="2">
    <source>
        <dbReference type="ARBA" id="ARBA00023012"/>
    </source>
</evidence>
<evidence type="ECO:0000256" key="4">
    <source>
        <dbReference type="ARBA" id="ARBA00023125"/>
    </source>
</evidence>
<dbReference type="InterPro" id="IPR011990">
    <property type="entry name" value="TPR-like_helical_dom_sf"/>
</dbReference>
<dbReference type="InterPro" id="IPR016032">
    <property type="entry name" value="Sig_transdc_resp-reg_C-effctor"/>
</dbReference>